<accession>A0A0G4MHY1</accession>
<feature type="compositionally biased region" description="Basic residues" evidence="1">
    <location>
        <begin position="75"/>
        <end position="91"/>
    </location>
</feature>
<feature type="compositionally biased region" description="Basic residues" evidence="1">
    <location>
        <begin position="12"/>
        <end position="52"/>
    </location>
</feature>
<feature type="region of interest" description="Disordered" evidence="1">
    <location>
        <begin position="1"/>
        <end position="91"/>
    </location>
</feature>
<sequence length="91" mass="10369">RPHGRGGQVARGARRPRRGPRHHPRGPRALRARRHVPVGQRRQHAHPRGGRLRAHDGRQGHAHAQAHDGPGGLCRRARLGLPRPRRRLRHH</sequence>
<evidence type="ECO:0000313" key="2">
    <source>
        <dbReference type="EMBL" id="CRK33660.1"/>
    </source>
</evidence>
<reference evidence="2 3" key="1">
    <citation type="submission" date="2015-05" db="EMBL/GenBank/DDBJ databases">
        <authorList>
            <person name="Wang D.B."/>
            <person name="Wang M."/>
        </authorList>
    </citation>
    <scope>NUCLEOTIDE SEQUENCE [LARGE SCALE GENOMIC DNA]</scope>
    <source>
        <strain evidence="2">VL1</strain>
    </source>
</reference>
<gene>
    <name evidence="2" type="ORF">BN1708_019261</name>
</gene>
<protein>
    <submittedName>
        <fullName evidence="2">Uncharacterized protein</fullName>
    </submittedName>
</protein>
<feature type="non-terminal residue" evidence="2">
    <location>
        <position position="1"/>
    </location>
</feature>
<evidence type="ECO:0000256" key="1">
    <source>
        <dbReference type="SAM" id="MobiDB-lite"/>
    </source>
</evidence>
<name>A0A0G4MHY1_VERLO</name>
<dbReference type="AlphaFoldDB" id="A0A0G4MHY1"/>
<dbReference type="Proteomes" id="UP000044602">
    <property type="component" value="Unassembled WGS sequence"/>
</dbReference>
<organism evidence="2 3">
    <name type="scientific">Verticillium longisporum</name>
    <name type="common">Verticillium dahliae var. longisporum</name>
    <dbReference type="NCBI Taxonomy" id="100787"/>
    <lineage>
        <taxon>Eukaryota</taxon>
        <taxon>Fungi</taxon>
        <taxon>Dikarya</taxon>
        <taxon>Ascomycota</taxon>
        <taxon>Pezizomycotina</taxon>
        <taxon>Sordariomycetes</taxon>
        <taxon>Hypocreomycetidae</taxon>
        <taxon>Glomerellales</taxon>
        <taxon>Plectosphaerellaceae</taxon>
        <taxon>Verticillium</taxon>
    </lineage>
</organism>
<dbReference type="EMBL" id="CVQH01022568">
    <property type="protein sequence ID" value="CRK33660.1"/>
    <property type="molecule type" value="Genomic_DNA"/>
</dbReference>
<proteinExistence type="predicted"/>
<evidence type="ECO:0000313" key="3">
    <source>
        <dbReference type="Proteomes" id="UP000044602"/>
    </source>
</evidence>
<keyword evidence="3" id="KW-1185">Reference proteome</keyword>